<evidence type="ECO:0000259" key="6">
    <source>
        <dbReference type="PROSITE" id="PS50923"/>
    </source>
</evidence>
<keyword evidence="3 5" id="KW-1015">Disulfide bond</keyword>
<dbReference type="Pfam" id="PF00084">
    <property type="entry name" value="Sushi"/>
    <property type="match status" value="2"/>
</dbReference>
<feature type="domain" description="Sushi" evidence="6">
    <location>
        <begin position="131"/>
        <end position="188"/>
    </location>
</feature>
<comment type="caution">
    <text evidence="7">The sequence shown here is derived from an EMBL/GenBank/DDBJ whole genome shotgun (WGS) entry which is preliminary data.</text>
</comment>
<dbReference type="CDD" id="cd00033">
    <property type="entry name" value="CCP"/>
    <property type="match status" value="2"/>
</dbReference>
<feature type="domain" description="Sushi" evidence="6">
    <location>
        <begin position="388"/>
        <end position="450"/>
    </location>
</feature>
<keyword evidence="2" id="KW-0677">Repeat</keyword>
<reference evidence="7 8" key="1">
    <citation type="journal article" date="2019" name="PLoS Pathog.">
        <title>Genome sequence of the bovine parasite Schistosoma bovis Tanzania.</title>
        <authorList>
            <person name="Oey H."/>
            <person name="Zakrzewski M."/>
            <person name="Gobert G."/>
            <person name="Gravermann K."/>
            <person name="Stoye J."/>
            <person name="Jones M."/>
            <person name="Mcmanus D."/>
            <person name="Krause L."/>
        </authorList>
    </citation>
    <scope>NUCLEOTIDE SEQUENCE [LARGE SCALE GENOMIC DNA]</scope>
    <source>
        <strain evidence="7 8">TAN1997</strain>
    </source>
</reference>
<protein>
    <recommendedName>
        <fullName evidence="6">Sushi domain-containing protein</fullName>
    </recommendedName>
</protein>
<dbReference type="SUPFAM" id="SSF57535">
    <property type="entry name" value="Complement control module/SCR domain"/>
    <property type="match status" value="7"/>
</dbReference>
<dbReference type="EMBL" id="QMKO01002375">
    <property type="protein sequence ID" value="RTG83716.1"/>
    <property type="molecule type" value="Genomic_DNA"/>
</dbReference>
<dbReference type="AlphaFoldDB" id="A0A430Q7V9"/>
<dbReference type="InterPro" id="IPR050350">
    <property type="entry name" value="Compl-Cell_Adhes-Reg"/>
</dbReference>
<evidence type="ECO:0000256" key="1">
    <source>
        <dbReference type="ARBA" id="ARBA00022659"/>
    </source>
</evidence>
<keyword evidence="4" id="KW-0325">Glycoprotein</keyword>
<dbReference type="PANTHER" id="PTHR19325">
    <property type="entry name" value="COMPLEMENT COMPONENT-RELATED SUSHI DOMAIN-CONTAINING"/>
    <property type="match status" value="1"/>
</dbReference>
<evidence type="ECO:0000313" key="8">
    <source>
        <dbReference type="Proteomes" id="UP000290809"/>
    </source>
</evidence>
<name>A0A430Q7V9_SCHBO</name>
<feature type="domain" description="Sushi" evidence="6">
    <location>
        <begin position="330"/>
        <end position="387"/>
    </location>
</feature>
<dbReference type="SMART" id="SM00032">
    <property type="entry name" value="CCP"/>
    <property type="match status" value="7"/>
</dbReference>
<dbReference type="PROSITE" id="PS50923">
    <property type="entry name" value="SUSHI"/>
    <property type="match status" value="4"/>
</dbReference>
<evidence type="ECO:0000256" key="3">
    <source>
        <dbReference type="ARBA" id="ARBA00023157"/>
    </source>
</evidence>
<dbReference type="PANTHER" id="PTHR19325:SF575">
    <property type="entry name" value="LOCOMOTION-RELATED PROTEIN HIKARU GENKI"/>
    <property type="match status" value="1"/>
</dbReference>
<dbReference type="STRING" id="6184.A0A430Q7V9"/>
<dbReference type="Gene3D" id="2.10.70.10">
    <property type="entry name" value="Complement Module, domain 1"/>
    <property type="match status" value="6"/>
</dbReference>
<feature type="domain" description="Sushi" evidence="6">
    <location>
        <begin position="191"/>
        <end position="259"/>
    </location>
</feature>
<evidence type="ECO:0000256" key="5">
    <source>
        <dbReference type="PROSITE-ProRule" id="PRU00302"/>
    </source>
</evidence>
<feature type="disulfide bond" evidence="5">
    <location>
        <begin position="358"/>
        <end position="385"/>
    </location>
</feature>
<keyword evidence="8" id="KW-1185">Reference proteome</keyword>
<dbReference type="Proteomes" id="UP000290809">
    <property type="component" value="Unassembled WGS sequence"/>
</dbReference>
<proteinExistence type="predicted"/>
<accession>A0A430Q7V9</accession>
<comment type="caution">
    <text evidence="5">Lacks conserved residue(s) required for the propagation of feature annotation.</text>
</comment>
<dbReference type="InterPro" id="IPR035976">
    <property type="entry name" value="Sushi/SCR/CCP_sf"/>
</dbReference>
<sequence>MDLTIQHLTFFIIQSLTIIIITTSCDSLVYKEKFTNLPFGQCHLKHFNKLDLINCPNKSCSQHIDCWVSYGPSQRCVCDPIKCGSVCLQDLINCPNKSCSQHIDCWVSYGPSQRCVCDPIKCGSVCLQENAKCPDPAPLLNGNVVFNDTDVGDVVEYTCKPGLTVRGQRKRYCLATLSWSGEAPTCSNQTETCFSPPAILNTRIIQSNQNAPEKIRDDFRSGEKVRIECIPGYMDSERQFIEASCVGTEWYYSELKCERVSCGFIKEPAYGYIQYKYDQSFQAEAIILCSEGYNVHCDTGLLSVENGLGCKRICLENGSWSGEEVMCKAITCTEPQAILNGNSVISSLNVNGTHISKCDEGYELHGSQQRICQTNGKWSGSEPYCKKKDCGPPPQIQNGELSFITTTYGSKGKVICEADTTLSAETDEVICSVNDTKAIWKPQPFPQCYRHCYLFTVEHGDVYLINSKNYGDKQIIPITTEEFGIEGNTQIHLTNAISNQIILPGGRVRHGSELNVTCHIGYALIKPNHPITICQNGVWSVRSKCTPAPCRRQPPSYPGARVRFYSLKHNSLARYEPFPGYVMTDSPKNLHQIDKVNTYEDPKGTLRCLYGEWVGAPLKFEPMHCPPIDITAPLKANVSFDGMLFDFHESKIILKQETIIIFSCPKEYYLDGPKYIVCHLGHWLPKPISSCKKIPPMSSIQQWLFNSG</sequence>
<evidence type="ECO:0000313" key="7">
    <source>
        <dbReference type="EMBL" id="RTG83716.1"/>
    </source>
</evidence>
<keyword evidence="1 5" id="KW-0768">Sushi</keyword>
<evidence type="ECO:0000256" key="2">
    <source>
        <dbReference type="ARBA" id="ARBA00022737"/>
    </source>
</evidence>
<dbReference type="InterPro" id="IPR000436">
    <property type="entry name" value="Sushi_SCR_CCP_dom"/>
</dbReference>
<gene>
    <name evidence="7" type="ORF">DC041_0005415</name>
</gene>
<evidence type="ECO:0000256" key="4">
    <source>
        <dbReference type="ARBA" id="ARBA00023180"/>
    </source>
</evidence>
<feature type="disulfide bond" evidence="5">
    <location>
        <begin position="159"/>
        <end position="186"/>
    </location>
</feature>
<organism evidence="7 8">
    <name type="scientific">Schistosoma bovis</name>
    <name type="common">Blood fluke</name>
    <dbReference type="NCBI Taxonomy" id="6184"/>
    <lineage>
        <taxon>Eukaryota</taxon>
        <taxon>Metazoa</taxon>
        <taxon>Spiralia</taxon>
        <taxon>Lophotrochozoa</taxon>
        <taxon>Platyhelminthes</taxon>
        <taxon>Trematoda</taxon>
        <taxon>Digenea</taxon>
        <taxon>Strigeidida</taxon>
        <taxon>Schistosomatoidea</taxon>
        <taxon>Schistosomatidae</taxon>
        <taxon>Schistosoma</taxon>
    </lineage>
</organism>